<evidence type="ECO:0000256" key="2">
    <source>
        <dbReference type="SAM" id="SignalP"/>
    </source>
</evidence>
<keyword evidence="3" id="KW-0675">Receptor</keyword>
<sequence length="941" mass="103204">MKAKLYLIPIFCLLSASIVFAQKPGGSVHATIIDQKKQAIEYATATVVNAADSSAVKSIASGKEGNIDIHGLKTGNYKLVVSQLGFKKLVHPFSISNQNPSVQLGILIMVPDVKTLDEVAVKGVKATAAIKGDTTEFNAAAFKTQPNDNVEQLIKKIPGVDVDKDGKVTAQGQQVTKVLVDGKEFFGNDPKAATKNLPADAIDKVQFINDKTEKAKNTGIDDGQRDKVMNLTLKDDKKSGWFGNATAAGGTDDRYLGQFNINHFDKKRQFSALFLSNNVNESGFTMEDLNAFTNGNIFDAFGNNGSINININSNGRANINGAFAGINGGLITNHTGGLNYSDMWGKKNQLKFNANFITVLSSNNLTETDNIQDPVQNLLTNKNIIGNNTYNSYRLNMKLEYKPDTLNTLTLKPNLSSSYTHNNDVTGITSSDLNNALLNQANQSLDQVIHTPVVGAQFTANHKFQHGKGSVNLFTTDSYSPYKNNSTNIFNLHYPTNSTLPDSTANLQTGQTDHGTISNTTLSFIRQLSKVHKLNLTVSQGLQYRNDNANQTTVDYNQVTGRYEILAPNLSGVYDNTNYRYSSTVGLNKNSPKSNLTINAELADLGLKGDFTGAQASNVDRQGWALVPNASFSYRPKPGTNVYMSLRSDVTMPSVTDLLPIINTTSTTYKKIGNPDLRMSRSLSFNGNMNSYDPKTNNYFNIYANFVETWKGFSTESYYDNTGITTSRPVNTDGNFTSNFGINSGMPSKIKGLRFNLGFNGNINRNVNYINNNKNAVLRVAPGLSLGGNYDVDKFQFELHTYTSYNNATNSFQHEADNHYYNFNNSATIGVKPAKSWRIYSELNQSLYRGMPSSANTSVYLLNAGIERYFMKSQNLTVALTGFDLLNQNSGIQRTLSTTGQITSTQTNTIGQYFFLKIIYKISKMGSGSDKPGNSGIVIMR</sequence>
<protein>
    <submittedName>
        <fullName evidence="3">TonB-dependent receptor</fullName>
    </submittedName>
</protein>
<feature type="chain" id="PRO_5046094287" evidence="2">
    <location>
        <begin position="22"/>
        <end position="941"/>
    </location>
</feature>
<dbReference type="Gene3D" id="2.170.130.10">
    <property type="entry name" value="TonB-dependent receptor, plug domain"/>
    <property type="match status" value="1"/>
</dbReference>
<dbReference type="Proteomes" id="UP001216139">
    <property type="component" value="Chromosome"/>
</dbReference>
<dbReference type="SUPFAM" id="SSF49452">
    <property type="entry name" value="Starch-binding domain-like"/>
    <property type="match status" value="1"/>
</dbReference>
<organism evidence="3 4">
    <name type="scientific">Mucilaginibacter jinjuensis</name>
    <dbReference type="NCBI Taxonomy" id="1176721"/>
    <lineage>
        <taxon>Bacteria</taxon>
        <taxon>Pseudomonadati</taxon>
        <taxon>Bacteroidota</taxon>
        <taxon>Sphingobacteriia</taxon>
        <taxon>Sphingobacteriales</taxon>
        <taxon>Sphingobacteriaceae</taxon>
        <taxon>Mucilaginibacter</taxon>
    </lineage>
</organism>
<keyword evidence="4" id="KW-1185">Reference proteome</keyword>
<evidence type="ECO:0000256" key="1">
    <source>
        <dbReference type="ARBA" id="ARBA00022729"/>
    </source>
</evidence>
<name>A0ABY7T6Y0_9SPHI</name>
<dbReference type="InterPro" id="IPR013784">
    <property type="entry name" value="Carb-bd-like_fold"/>
</dbReference>
<evidence type="ECO:0000313" key="3">
    <source>
        <dbReference type="EMBL" id="WCT12122.1"/>
    </source>
</evidence>
<dbReference type="SUPFAM" id="SSF56935">
    <property type="entry name" value="Porins"/>
    <property type="match status" value="1"/>
</dbReference>
<evidence type="ECO:0000313" key="4">
    <source>
        <dbReference type="Proteomes" id="UP001216139"/>
    </source>
</evidence>
<reference evidence="3 4" key="1">
    <citation type="submission" date="2023-02" db="EMBL/GenBank/DDBJ databases">
        <title>Genome sequence of Mucilaginibacter jinjuensis strain KACC 16571.</title>
        <authorList>
            <person name="Kim S."/>
            <person name="Heo J."/>
            <person name="Kwon S.-W."/>
        </authorList>
    </citation>
    <scope>NUCLEOTIDE SEQUENCE [LARGE SCALE GENOMIC DNA]</scope>
    <source>
        <strain evidence="3 4">KACC 16571</strain>
    </source>
</reference>
<dbReference type="InterPro" id="IPR039426">
    <property type="entry name" value="TonB-dep_rcpt-like"/>
</dbReference>
<dbReference type="RefSeq" id="WP_273630366.1">
    <property type="nucleotide sequence ID" value="NZ_CP117167.1"/>
</dbReference>
<dbReference type="PANTHER" id="PTHR30069">
    <property type="entry name" value="TONB-DEPENDENT OUTER MEMBRANE RECEPTOR"/>
    <property type="match status" value="1"/>
</dbReference>
<accession>A0ABY7T6Y0</accession>
<proteinExistence type="predicted"/>
<dbReference type="EMBL" id="CP117167">
    <property type="protein sequence ID" value="WCT12122.1"/>
    <property type="molecule type" value="Genomic_DNA"/>
</dbReference>
<feature type="signal peptide" evidence="2">
    <location>
        <begin position="1"/>
        <end position="21"/>
    </location>
</feature>
<keyword evidence="1 2" id="KW-0732">Signal</keyword>
<dbReference type="PANTHER" id="PTHR30069:SF29">
    <property type="entry name" value="HEMOGLOBIN AND HEMOGLOBIN-HAPTOGLOBIN-BINDING PROTEIN 1-RELATED"/>
    <property type="match status" value="1"/>
</dbReference>
<gene>
    <name evidence="3" type="ORF">PQO05_25685</name>
</gene>
<dbReference type="InterPro" id="IPR037066">
    <property type="entry name" value="Plug_dom_sf"/>
</dbReference>